<comment type="caution">
    <text evidence="1">The sequence shown here is derived from an EMBL/GenBank/DDBJ whole genome shotgun (WGS) entry which is preliminary data.</text>
</comment>
<name>A0A419RWD0_9SPHN</name>
<dbReference type="SUPFAM" id="SSF53474">
    <property type="entry name" value="alpha/beta-Hydrolases"/>
    <property type="match status" value="1"/>
</dbReference>
<gene>
    <name evidence="1" type="ORF">D6201_01015</name>
</gene>
<dbReference type="Proteomes" id="UP000285232">
    <property type="component" value="Unassembled WGS sequence"/>
</dbReference>
<dbReference type="AlphaFoldDB" id="A0A419RWD0"/>
<dbReference type="PANTHER" id="PTHR48098">
    <property type="entry name" value="ENTEROCHELIN ESTERASE-RELATED"/>
    <property type="match status" value="1"/>
</dbReference>
<accession>A0A419RWD0</accession>
<dbReference type="Pfam" id="PF00756">
    <property type="entry name" value="Esterase"/>
    <property type="match status" value="1"/>
</dbReference>
<dbReference type="Gene3D" id="3.40.50.1820">
    <property type="entry name" value="alpha/beta hydrolase"/>
    <property type="match status" value="1"/>
</dbReference>
<dbReference type="InterPro" id="IPR050583">
    <property type="entry name" value="Mycobacterial_A85_antigen"/>
</dbReference>
<evidence type="ECO:0000313" key="2">
    <source>
        <dbReference type="Proteomes" id="UP000285232"/>
    </source>
</evidence>
<dbReference type="EMBL" id="RAHX01000001">
    <property type="protein sequence ID" value="RJY10105.1"/>
    <property type="molecule type" value="Genomic_DNA"/>
</dbReference>
<dbReference type="OrthoDB" id="5523653at2"/>
<reference evidence="1 2" key="1">
    <citation type="journal article" date="2017" name="Int. J. Syst. Evol. Microbiol.">
        <title>Erythrobacter aquimixticola sp. nov., isolated from the junction between the ocean and a freshwater spring.</title>
        <authorList>
            <person name="Park S."/>
            <person name="Jung Y.T."/>
            <person name="Choi S.J."/>
            <person name="Yoon J.H."/>
        </authorList>
    </citation>
    <scope>NUCLEOTIDE SEQUENCE [LARGE SCALE GENOMIC DNA]</scope>
    <source>
        <strain evidence="1 2">JSSK-14</strain>
    </source>
</reference>
<evidence type="ECO:0008006" key="3">
    <source>
        <dbReference type="Google" id="ProtNLM"/>
    </source>
</evidence>
<dbReference type="InterPro" id="IPR029058">
    <property type="entry name" value="AB_hydrolase_fold"/>
</dbReference>
<keyword evidence="2" id="KW-1185">Reference proteome</keyword>
<sequence>MLVAACASTGVPAGEGRFVERGPFTVEGLPDQRLTIWLPPGYDDGARRYPVLYMHDGHNLFDPAVSNFNKVWAADKAMLEAAASGVAEPHIIVGMWPPGEDRYRQYLPAFAPEKAEGEVAEAIAELAGGPVVSQRYLEWIADELKPQIDAEFRTLTGPADTAIAGSSMGGIMSCWAIVERPDLFGRAACVSSHWPLIMPEAADARRTEVLGIWSEYLAKNLGTPAGRRIWMDHGTATLDAFYPPYQAAIDEDFRAEGWVEGEDFRSEQYDGAEHEENAWAARLPEIFTWLLAEE</sequence>
<dbReference type="InterPro" id="IPR000801">
    <property type="entry name" value="Esterase-like"/>
</dbReference>
<organism evidence="1 2">
    <name type="scientific">Aurantiacibacter aquimixticola</name>
    <dbReference type="NCBI Taxonomy" id="1958945"/>
    <lineage>
        <taxon>Bacteria</taxon>
        <taxon>Pseudomonadati</taxon>
        <taxon>Pseudomonadota</taxon>
        <taxon>Alphaproteobacteria</taxon>
        <taxon>Sphingomonadales</taxon>
        <taxon>Erythrobacteraceae</taxon>
        <taxon>Aurantiacibacter</taxon>
    </lineage>
</organism>
<proteinExistence type="predicted"/>
<protein>
    <recommendedName>
        <fullName evidence="3">Alpha/beta hydrolase</fullName>
    </recommendedName>
</protein>
<dbReference type="PANTHER" id="PTHR48098:SF6">
    <property type="entry name" value="FERRI-BACILLIBACTIN ESTERASE BESA"/>
    <property type="match status" value="1"/>
</dbReference>
<evidence type="ECO:0000313" key="1">
    <source>
        <dbReference type="EMBL" id="RJY10105.1"/>
    </source>
</evidence>